<reference evidence="1" key="1">
    <citation type="journal article" date="2023" name="G3 (Bethesda)">
        <title>A reference genome for the long-term kleptoplast-retaining sea slug Elysia crispata morphotype clarki.</title>
        <authorList>
            <person name="Eastman K.E."/>
            <person name="Pendleton A.L."/>
            <person name="Shaikh M.A."/>
            <person name="Suttiyut T."/>
            <person name="Ogas R."/>
            <person name="Tomko P."/>
            <person name="Gavelis G."/>
            <person name="Widhalm J.R."/>
            <person name="Wisecaver J.H."/>
        </authorList>
    </citation>
    <scope>NUCLEOTIDE SEQUENCE</scope>
    <source>
        <strain evidence="1">ECLA1</strain>
    </source>
</reference>
<organism evidence="1 2">
    <name type="scientific">Elysia crispata</name>
    <name type="common">lettuce slug</name>
    <dbReference type="NCBI Taxonomy" id="231223"/>
    <lineage>
        <taxon>Eukaryota</taxon>
        <taxon>Metazoa</taxon>
        <taxon>Spiralia</taxon>
        <taxon>Lophotrochozoa</taxon>
        <taxon>Mollusca</taxon>
        <taxon>Gastropoda</taxon>
        <taxon>Heterobranchia</taxon>
        <taxon>Euthyneura</taxon>
        <taxon>Panpulmonata</taxon>
        <taxon>Sacoglossa</taxon>
        <taxon>Placobranchoidea</taxon>
        <taxon>Plakobranchidae</taxon>
        <taxon>Elysia</taxon>
    </lineage>
</organism>
<accession>A0AAE0ZTV7</accession>
<dbReference type="Proteomes" id="UP001283361">
    <property type="component" value="Unassembled WGS sequence"/>
</dbReference>
<evidence type="ECO:0000313" key="1">
    <source>
        <dbReference type="EMBL" id="KAK3775233.1"/>
    </source>
</evidence>
<comment type="caution">
    <text evidence="1">The sequence shown here is derived from an EMBL/GenBank/DDBJ whole genome shotgun (WGS) entry which is preliminary data.</text>
</comment>
<name>A0AAE0ZTV7_9GAST</name>
<dbReference type="EMBL" id="JAWDGP010003347">
    <property type="protein sequence ID" value="KAK3775233.1"/>
    <property type="molecule type" value="Genomic_DNA"/>
</dbReference>
<dbReference type="AlphaFoldDB" id="A0AAE0ZTV7"/>
<protein>
    <submittedName>
        <fullName evidence="1">Uncharacterized protein</fullName>
    </submittedName>
</protein>
<proteinExistence type="predicted"/>
<keyword evidence="2" id="KW-1185">Reference proteome</keyword>
<sequence>MRSTPREELTIFASPSYFRVGGSQCRVTRMVSFSSSSILKEKFGSLLTPSFPWRFGGPTVYHLYGSSNRHTCKVVGATPAMAATSLAMVACAARIAPGPHVLITIYPSGNKLGVVGSKSRFPLTAAQVNLDLNITASDFRYKFRLRTGGALMPGAIVWEIDATIVTDSTVFISKVQDTLQGKSRLPDFRHSRPSDHIALLFTATDLDMVHTGC</sequence>
<gene>
    <name evidence="1" type="ORF">RRG08_044585</name>
</gene>
<evidence type="ECO:0000313" key="2">
    <source>
        <dbReference type="Proteomes" id="UP001283361"/>
    </source>
</evidence>